<comment type="caution">
    <text evidence="2">The sequence shown here is derived from an EMBL/GenBank/DDBJ whole genome shotgun (WGS) entry which is preliminary data.</text>
</comment>
<reference evidence="2" key="1">
    <citation type="journal article" date="2023" name="Science">
        <title>Genome structures resolve the early diversification of teleost fishes.</title>
        <authorList>
            <person name="Parey E."/>
            <person name="Louis A."/>
            <person name="Montfort J."/>
            <person name="Bouchez O."/>
            <person name="Roques C."/>
            <person name="Iampietro C."/>
            <person name="Lluch J."/>
            <person name="Castinel A."/>
            <person name="Donnadieu C."/>
            <person name="Desvignes T."/>
            <person name="Floi Bucao C."/>
            <person name="Jouanno E."/>
            <person name="Wen M."/>
            <person name="Mejri S."/>
            <person name="Dirks R."/>
            <person name="Jansen H."/>
            <person name="Henkel C."/>
            <person name="Chen W.J."/>
            <person name="Zahm M."/>
            <person name="Cabau C."/>
            <person name="Klopp C."/>
            <person name="Thompson A.W."/>
            <person name="Robinson-Rechavi M."/>
            <person name="Braasch I."/>
            <person name="Lecointre G."/>
            <person name="Bobe J."/>
            <person name="Postlethwait J.H."/>
            <person name="Berthelot C."/>
            <person name="Roest Crollius H."/>
            <person name="Guiguen Y."/>
        </authorList>
    </citation>
    <scope>NUCLEOTIDE SEQUENCE</scope>
    <source>
        <strain evidence="2">WJC10195</strain>
    </source>
</reference>
<evidence type="ECO:0000256" key="1">
    <source>
        <dbReference type="SAM" id="MobiDB-lite"/>
    </source>
</evidence>
<proteinExistence type="predicted"/>
<feature type="region of interest" description="Disordered" evidence="1">
    <location>
        <begin position="52"/>
        <end position="138"/>
    </location>
</feature>
<name>A0A9Q1G6Y3_SYNKA</name>
<sequence>MDVLAVELRIGGAVGNPSREGEPYQVLKRKPAVILFRVRTCAPVSRSRRALSEIKRRELPQRGSYPPSRPLRSPAHAAVTLNDEEPLTGRGPGPGVAARCGNELSSATESSNEAWEREGEGRGTPRSTYLGSPRHSPE</sequence>
<dbReference type="AlphaFoldDB" id="A0A9Q1G6Y3"/>
<feature type="compositionally biased region" description="Basic and acidic residues" evidence="1">
    <location>
        <begin position="114"/>
        <end position="123"/>
    </location>
</feature>
<keyword evidence="3" id="KW-1185">Reference proteome</keyword>
<evidence type="ECO:0000313" key="2">
    <source>
        <dbReference type="EMBL" id="KAJ8375999.1"/>
    </source>
</evidence>
<evidence type="ECO:0000313" key="3">
    <source>
        <dbReference type="Proteomes" id="UP001152622"/>
    </source>
</evidence>
<dbReference type="EMBL" id="JAINUF010000002">
    <property type="protein sequence ID" value="KAJ8375999.1"/>
    <property type="molecule type" value="Genomic_DNA"/>
</dbReference>
<feature type="compositionally biased region" description="Polar residues" evidence="1">
    <location>
        <begin position="103"/>
        <end position="113"/>
    </location>
</feature>
<protein>
    <submittedName>
        <fullName evidence="2">Uncharacterized protein</fullName>
    </submittedName>
</protein>
<gene>
    <name evidence="2" type="ORF">SKAU_G00065790</name>
</gene>
<accession>A0A9Q1G6Y3</accession>
<dbReference type="Proteomes" id="UP001152622">
    <property type="component" value="Chromosome 2"/>
</dbReference>
<organism evidence="2 3">
    <name type="scientific">Synaphobranchus kaupii</name>
    <name type="common">Kaup's arrowtooth eel</name>
    <dbReference type="NCBI Taxonomy" id="118154"/>
    <lineage>
        <taxon>Eukaryota</taxon>
        <taxon>Metazoa</taxon>
        <taxon>Chordata</taxon>
        <taxon>Craniata</taxon>
        <taxon>Vertebrata</taxon>
        <taxon>Euteleostomi</taxon>
        <taxon>Actinopterygii</taxon>
        <taxon>Neopterygii</taxon>
        <taxon>Teleostei</taxon>
        <taxon>Anguilliformes</taxon>
        <taxon>Synaphobranchidae</taxon>
        <taxon>Synaphobranchus</taxon>
    </lineage>
</organism>